<keyword evidence="3" id="KW-1133">Transmembrane helix</keyword>
<sequence>MPDSPNRPPAGLPGQGRRSRGQHVAHQHGRLYKSLRVVGVMVLALVLVGVGGAGYAFYRLQGNINEIDLTDRLNPDRPADEAAVDPTTGNDAVNILVMGSDTRDLADGTGDEYGGEADSPGARSDTTVIVHLSADRRRAALISIPRDSMVRMPECQGTDGTTQPAELGMFNSAFSRGGPACTINTVEELTKVRIDHYVVVDFSGFQKMIDALGGVDICLPKKVADAQSGLYLDAGTHEVDGRTALAYARIRHNIGDGSDISRISRQQALMSSIVQKVTSSSMLTRPDQLYSFLSAATSSVTMDPQLASLSELTDIAQSLQKLPPGGVQFITVPIEEYPQNKARVQWTSAADDLWQELRTDTLGATAAPAPTTTPGDSSALTVAPDDVSVRVLNTGAPAGTAGAAATALRAQGFTIAGTGDGDALRPAAAAVVRYGSAKADSAATVAAALGGADLVEDDSLGSTVVVELNQAPTVVDVRSRVVGAPATPTATPTFEARVASDDICS</sequence>
<organism evidence="6 7">
    <name type="scientific">Kineococcus gynurae</name>
    <dbReference type="NCBI Taxonomy" id="452979"/>
    <lineage>
        <taxon>Bacteria</taxon>
        <taxon>Bacillati</taxon>
        <taxon>Actinomycetota</taxon>
        <taxon>Actinomycetes</taxon>
        <taxon>Kineosporiales</taxon>
        <taxon>Kineosporiaceae</taxon>
        <taxon>Kineococcus</taxon>
    </lineage>
</organism>
<dbReference type="InterPro" id="IPR027381">
    <property type="entry name" value="LytR/CpsA/Psr_C"/>
</dbReference>
<dbReference type="NCBIfam" id="TIGR00350">
    <property type="entry name" value="lytR_cpsA_psr"/>
    <property type="match status" value="1"/>
</dbReference>
<protein>
    <submittedName>
        <fullName evidence="6">LCP family protein</fullName>
    </submittedName>
</protein>
<evidence type="ECO:0000259" key="5">
    <source>
        <dbReference type="Pfam" id="PF13399"/>
    </source>
</evidence>
<feature type="region of interest" description="Disordered" evidence="2">
    <location>
        <begin position="1"/>
        <end position="26"/>
    </location>
</feature>
<reference evidence="6 7" key="1">
    <citation type="submission" date="2024-09" db="EMBL/GenBank/DDBJ databases">
        <authorList>
            <person name="Sun Q."/>
            <person name="Mori K."/>
        </authorList>
    </citation>
    <scope>NUCLEOTIDE SEQUENCE [LARGE SCALE GENOMIC DNA]</scope>
    <source>
        <strain evidence="6 7">TISTR 1856</strain>
    </source>
</reference>
<keyword evidence="7" id="KW-1185">Reference proteome</keyword>
<comment type="similarity">
    <text evidence="1">Belongs to the LytR/CpsA/Psr (LCP) family.</text>
</comment>
<dbReference type="Pfam" id="PF03816">
    <property type="entry name" value="LytR_cpsA_psr"/>
    <property type="match status" value="1"/>
</dbReference>
<dbReference type="PANTHER" id="PTHR33392">
    <property type="entry name" value="POLYISOPRENYL-TEICHOIC ACID--PEPTIDOGLYCAN TEICHOIC ACID TRANSFERASE TAGU"/>
    <property type="match status" value="1"/>
</dbReference>
<evidence type="ECO:0000256" key="1">
    <source>
        <dbReference type="ARBA" id="ARBA00006068"/>
    </source>
</evidence>
<dbReference type="Gene3D" id="3.30.70.2390">
    <property type="match status" value="1"/>
</dbReference>
<proteinExistence type="inferred from homology"/>
<keyword evidence="3" id="KW-0812">Transmembrane</keyword>
<dbReference type="Proteomes" id="UP001589748">
    <property type="component" value="Unassembled WGS sequence"/>
</dbReference>
<keyword evidence="3" id="KW-0472">Membrane</keyword>
<dbReference type="PANTHER" id="PTHR33392:SF6">
    <property type="entry name" value="POLYISOPRENYL-TEICHOIC ACID--PEPTIDOGLYCAN TEICHOIC ACID TRANSFERASE TAGU"/>
    <property type="match status" value="1"/>
</dbReference>
<feature type="transmembrane region" description="Helical" evidence="3">
    <location>
        <begin position="37"/>
        <end position="58"/>
    </location>
</feature>
<dbReference type="InterPro" id="IPR050922">
    <property type="entry name" value="LytR/CpsA/Psr_CW_biosynth"/>
</dbReference>
<dbReference type="Gene3D" id="3.40.630.190">
    <property type="entry name" value="LCP protein"/>
    <property type="match status" value="1"/>
</dbReference>
<dbReference type="InterPro" id="IPR004474">
    <property type="entry name" value="LytR_CpsA_psr"/>
</dbReference>
<feature type="domain" description="Cell envelope-related transcriptional attenuator" evidence="4">
    <location>
        <begin position="123"/>
        <end position="278"/>
    </location>
</feature>
<dbReference type="RefSeq" id="WP_380134939.1">
    <property type="nucleotide sequence ID" value="NZ_JBHLUI010000003.1"/>
</dbReference>
<evidence type="ECO:0000313" key="6">
    <source>
        <dbReference type="EMBL" id="MFB9377187.1"/>
    </source>
</evidence>
<feature type="compositionally biased region" description="Pro residues" evidence="2">
    <location>
        <begin position="1"/>
        <end position="11"/>
    </location>
</feature>
<dbReference type="EMBL" id="JBHMDM010000004">
    <property type="protein sequence ID" value="MFB9377187.1"/>
    <property type="molecule type" value="Genomic_DNA"/>
</dbReference>
<evidence type="ECO:0000259" key="4">
    <source>
        <dbReference type="Pfam" id="PF03816"/>
    </source>
</evidence>
<evidence type="ECO:0000256" key="3">
    <source>
        <dbReference type="SAM" id="Phobius"/>
    </source>
</evidence>
<gene>
    <name evidence="6" type="ORF">ACFFVI_09405</name>
</gene>
<dbReference type="Pfam" id="PF13399">
    <property type="entry name" value="LytR_C"/>
    <property type="match status" value="1"/>
</dbReference>
<evidence type="ECO:0000313" key="7">
    <source>
        <dbReference type="Proteomes" id="UP001589748"/>
    </source>
</evidence>
<comment type="caution">
    <text evidence="6">The sequence shown here is derived from an EMBL/GenBank/DDBJ whole genome shotgun (WGS) entry which is preliminary data.</text>
</comment>
<accession>A0ABV5LT00</accession>
<feature type="compositionally biased region" description="Basic residues" evidence="2">
    <location>
        <begin position="17"/>
        <end position="26"/>
    </location>
</feature>
<feature type="domain" description="LytR/CpsA/Psr regulator C-terminal" evidence="5">
    <location>
        <begin position="386"/>
        <end position="466"/>
    </location>
</feature>
<evidence type="ECO:0000256" key="2">
    <source>
        <dbReference type="SAM" id="MobiDB-lite"/>
    </source>
</evidence>
<name>A0ABV5LT00_9ACTN</name>